<evidence type="ECO:0000256" key="11">
    <source>
        <dbReference type="PROSITE-ProRule" id="PRU01360"/>
    </source>
</evidence>
<dbReference type="GO" id="GO:0015344">
    <property type="term" value="F:siderophore uptake transmembrane transporter activity"/>
    <property type="evidence" value="ECO:0007669"/>
    <property type="project" value="TreeGrafter"/>
</dbReference>
<dbReference type="AlphaFoldDB" id="A0A6I7D6P9"/>
<name>A0A6I7D6P9_9GAMM</name>
<dbReference type="PANTHER" id="PTHR30069:SF29">
    <property type="entry name" value="HEMOGLOBIN AND HEMOGLOBIN-HAPTOGLOBIN-BINDING PROTEIN 1-RELATED"/>
    <property type="match status" value="1"/>
</dbReference>
<dbReference type="GO" id="GO:0044718">
    <property type="term" value="P:siderophore transmembrane transport"/>
    <property type="evidence" value="ECO:0007669"/>
    <property type="project" value="TreeGrafter"/>
</dbReference>
<dbReference type="Gene3D" id="2.170.130.10">
    <property type="entry name" value="TonB-dependent receptor, plug domain"/>
    <property type="match status" value="1"/>
</dbReference>
<dbReference type="InterPro" id="IPR036942">
    <property type="entry name" value="Beta-barrel_TonB_sf"/>
</dbReference>
<dbReference type="Gene3D" id="2.40.170.20">
    <property type="entry name" value="TonB-dependent receptor, beta-barrel domain"/>
    <property type="match status" value="1"/>
</dbReference>
<dbReference type="SUPFAM" id="SSF56935">
    <property type="entry name" value="Porins"/>
    <property type="match status" value="1"/>
</dbReference>
<dbReference type="RefSeq" id="WP_109373456.1">
    <property type="nucleotide sequence ID" value="NZ_CP043925.1"/>
</dbReference>
<comment type="similarity">
    <text evidence="2">Belongs to the TonB-dependent receptor family. Hemoglobin/haptoglobin binding protein subfamily.</text>
</comment>
<proteinExistence type="inferred from homology"/>
<organism evidence="15 16">
    <name type="scientific">Proteus columbae</name>
    <dbReference type="NCBI Taxonomy" id="1987580"/>
    <lineage>
        <taxon>Bacteria</taxon>
        <taxon>Pseudomonadati</taxon>
        <taxon>Pseudomonadota</taxon>
        <taxon>Gammaproteobacteria</taxon>
        <taxon>Enterobacterales</taxon>
        <taxon>Morganellaceae</taxon>
        <taxon>Proteus</taxon>
    </lineage>
</organism>
<evidence type="ECO:0000256" key="12">
    <source>
        <dbReference type="RuleBase" id="RU003357"/>
    </source>
</evidence>
<evidence type="ECO:0000259" key="13">
    <source>
        <dbReference type="Pfam" id="PF00593"/>
    </source>
</evidence>
<evidence type="ECO:0000313" key="16">
    <source>
        <dbReference type="Proteomes" id="UP000464700"/>
    </source>
</evidence>
<dbReference type="InterPro" id="IPR037066">
    <property type="entry name" value="Plug_dom_sf"/>
</dbReference>
<evidence type="ECO:0000256" key="3">
    <source>
        <dbReference type="ARBA" id="ARBA00022448"/>
    </source>
</evidence>
<dbReference type="PROSITE" id="PS52016">
    <property type="entry name" value="TONB_DEPENDENT_REC_3"/>
    <property type="match status" value="1"/>
</dbReference>
<evidence type="ECO:0000256" key="8">
    <source>
        <dbReference type="ARBA" id="ARBA00023136"/>
    </source>
</evidence>
<keyword evidence="3 11" id="KW-0813">Transport</keyword>
<dbReference type="InterPro" id="IPR039426">
    <property type="entry name" value="TonB-dep_rcpt-like"/>
</dbReference>
<dbReference type="PANTHER" id="PTHR30069">
    <property type="entry name" value="TONB-DEPENDENT OUTER MEMBRANE RECEPTOR"/>
    <property type="match status" value="1"/>
</dbReference>
<accession>A0A6I7D6P9</accession>
<evidence type="ECO:0000256" key="10">
    <source>
        <dbReference type="ARBA" id="ARBA00023237"/>
    </source>
</evidence>
<evidence type="ECO:0000256" key="2">
    <source>
        <dbReference type="ARBA" id="ARBA00008143"/>
    </source>
</evidence>
<evidence type="ECO:0000313" key="15">
    <source>
        <dbReference type="EMBL" id="QHN09963.1"/>
    </source>
</evidence>
<evidence type="ECO:0000256" key="7">
    <source>
        <dbReference type="ARBA" id="ARBA00023077"/>
    </source>
</evidence>
<keyword evidence="9 15" id="KW-0675">Receptor</keyword>
<dbReference type="GO" id="GO:0009279">
    <property type="term" value="C:cell outer membrane"/>
    <property type="evidence" value="ECO:0007669"/>
    <property type="project" value="UniProtKB-SubCell"/>
</dbReference>
<dbReference type="InterPro" id="IPR000531">
    <property type="entry name" value="Beta-barrel_TonB"/>
</dbReference>
<dbReference type="Pfam" id="PF00593">
    <property type="entry name" value="TonB_dep_Rec_b-barrel"/>
    <property type="match status" value="1"/>
</dbReference>
<dbReference type="Pfam" id="PF07715">
    <property type="entry name" value="Plug"/>
    <property type="match status" value="1"/>
</dbReference>
<evidence type="ECO:0000256" key="4">
    <source>
        <dbReference type="ARBA" id="ARBA00022452"/>
    </source>
</evidence>
<evidence type="ECO:0000256" key="5">
    <source>
        <dbReference type="ARBA" id="ARBA00022692"/>
    </source>
</evidence>
<keyword evidence="10 11" id="KW-0998">Cell outer membrane</keyword>
<keyword evidence="5 11" id="KW-0812">Transmembrane</keyword>
<comment type="subcellular location">
    <subcellularLocation>
        <location evidence="1 11">Cell outer membrane</location>
        <topology evidence="1 11">Multi-pass membrane protein</topology>
    </subcellularLocation>
</comment>
<dbReference type="InterPro" id="IPR012910">
    <property type="entry name" value="Plug_dom"/>
</dbReference>
<sequence length="677" mass="76562">MPILKKSLWFISSSLLSITPILSYSQANENKPEHIIVSGQKEGHSSNRIYNIEAEKISNIAGGTNLITVDHENRLLTLNDALKDQPGIVIQSLFGGLDQPRLSIRGSGVQSAPLSRGVLLLQDGLPLNEADGSFHSSMIDVRDAQFISIRRGTNSTQLQSNNLGGELDFITYTGRNNQNQLRYEQGSFGRQGLQMALGGYSDDHPIDARISLSYDHYNGYREHSASQRKTMRSTLGYTSDNFENRTWINWTDLRFDVPGPATLQMVENDPKAVLPAIKKKDPHRNVEQLRIANKSTWNSGAHDIQFGWWYSQTHDNFKTPSHYQFVNYYTKGAQFNYKLETQHISYRAALAWDHSIMKDDIEKNPKGWLGRYDGRAENIYASLGAGIHISNSVLFNLDVKGTHAKRDVFSSHNSLEQSFNFLTPKVGLIWYPNYNTRLFANVSMSQEPASFNDIINPKAPLNKVNLLKLSPQKATSFEIGSDIELTDNIGLSTVLYRSFIKDEYITSHDQNGNIVDIYNYPAKTRHQGVEFSINAIQPLRVGDFLYRATWTYNDFRFMGGEYNRKYIAGVPRNLISGEINYQLNGLRFGPTLYWSPTNVAVDHGNHLNIQKSKPYALLGFNAHYQYDNQWSTYLNLDNITNKRYAASTLANPTVKKNDALLFPGNGFSVNAGVVYKF</sequence>
<dbReference type="KEGG" id="pcol:F1325_05605"/>
<evidence type="ECO:0000256" key="6">
    <source>
        <dbReference type="ARBA" id="ARBA00022729"/>
    </source>
</evidence>
<evidence type="ECO:0000256" key="1">
    <source>
        <dbReference type="ARBA" id="ARBA00004571"/>
    </source>
</evidence>
<evidence type="ECO:0000259" key="14">
    <source>
        <dbReference type="Pfam" id="PF07715"/>
    </source>
</evidence>
<keyword evidence="6" id="KW-0732">Signal</keyword>
<keyword evidence="4 11" id="KW-1134">Transmembrane beta strand</keyword>
<gene>
    <name evidence="15" type="ORF">F1325_05605</name>
</gene>
<keyword evidence="16" id="KW-1185">Reference proteome</keyword>
<keyword evidence="8 11" id="KW-0472">Membrane</keyword>
<evidence type="ECO:0000256" key="9">
    <source>
        <dbReference type="ARBA" id="ARBA00023170"/>
    </source>
</evidence>
<feature type="domain" description="TonB-dependent receptor plug" evidence="14">
    <location>
        <begin position="76"/>
        <end position="165"/>
    </location>
</feature>
<dbReference type="Proteomes" id="UP000464700">
    <property type="component" value="Chromosome"/>
</dbReference>
<keyword evidence="7 12" id="KW-0798">TonB box</keyword>
<dbReference type="EMBL" id="CP043925">
    <property type="protein sequence ID" value="QHN09963.1"/>
    <property type="molecule type" value="Genomic_DNA"/>
</dbReference>
<reference evidence="15 16" key="1">
    <citation type="submission" date="2019-09" db="EMBL/GenBank/DDBJ databases">
        <title>Emergence of a chromosome-mediated tetracycline resistance gene in Proteus strain.</title>
        <authorList>
            <person name="He D."/>
            <person name="Wang L."/>
        </authorList>
    </citation>
    <scope>NUCLEOTIDE SEQUENCE [LARGE SCALE GENOMIC DNA]</scope>
    <source>
        <strain evidence="15 16">T60</strain>
    </source>
</reference>
<protein>
    <submittedName>
        <fullName evidence="15">TonB-dependent receptor plug domain-containing protein</fullName>
    </submittedName>
</protein>
<feature type="domain" description="TonB-dependent receptor-like beta-barrel" evidence="13">
    <location>
        <begin position="196"/>
        <end position="639"/>
    </location>
</feature>